<dbReference type="EMBL" id="JBHUHZ010000003">
    <property type="protein sequence ID" value="MFD2163818.1"/>
    <property type="molecule type" value="Genomic_DNA"/>
</dbReference>
<organism evidence="1 2">
    <name type="scientific">Paradesertivirga mongoliensis</name>
    <dbReference type="NCBI Taxonomy" id="2100740"/>
    <lineage>
        <taxon>Bacteria</taxon>
        <taxon>Pseudomonadati</taxon>
        <taxon>Bacteroidota</taxon>
        <taxon>Sphingobacteriia</taxon>
        <taxon>Sphingobacteriales</taxon>
        <taxon>Sphingobacteriaceae</taxon>
        <taxon>Paradesertivirga</taxon>
    </lineage>
</organism>
<keyword evidence="2" id="KW-1185">Reference proteome</keyword>
<gene>
    <name evidence="1" type="ORF">ACFSJU_15530</name>
</gene>
<dbReference type="InterPro" id="IPR024284">
    <property type="entry name" value="DUF3826"/>
</dbReference>
<protein>
    <submittedName>
        <fullName evidence="1">DUF3826 domain-containing protein</fullName>
    </submittedName>
</protein>
<dbReference type="Pfam" id="PF12875">
    <property type="entry name" value="DUF3826"/>
    <property type="match status" value="1"/>
</dbReference>
<comment type="caution">
    <text evidence="1">The sequence shown here is derived from an EMBL/GenBank/DDBJ whole genome shotgun (WGS) entry which is preliminary data.</text>
</comment>
<evidence type="ECO:0000313" key="2">
    <source>
        <dbReference type="Proteomes" id="UP001597387"/>
    </source>
</evidence>
<proteinExistence type="predicted"/>
<dbReference type="Proteomes" id="UP001597387">
    <property type="component" value="Unassembled WGS sequence"/>
</dbReference>
<dbReference type="RefSeq" id="WP_255905068.1">
    <property type="nucleotide sequence ID" value="NZ_JAFMZO010000004.1"/>
</dbReference>
<name>A0ABW4ZPA7_9SPHI</name>
<evidence type="ECO:0000313" key="1">
    <source>
        <dbReference type="EMBL" id="MFD2163818.1"/>
    </source>
</evidence>
<accession>A0ABW4ZPA7</accession>
<reference evidence="2" key="1">
    <citation type="journal article" date="2019" name="Int. J. Syst. Evol. Microbiol.">
        <title>The Global Catalogue of Microorganisms (GCM) 10K type strain sequencing project: providing services to taxonomists for standard genome sequencing and annotation.</title>
        <authorList>
            <consortium name="The Broad Institute Genomics Platform"/>
            <consortium name="The Broad Institute Genome Sequencing Center for Infectious Disease"/>
            <person name="Wu L."/>
            <person name="Ma J."/>
        </authorList>
    </citation>
    <scope>NUCLEOTIDE SEQUENCE [LARGE SCALE GENOMIC DNA]</scope>
    <source>
        <strain evidence="2">KCTC 42217</strain>
    </source>
</reference>
<sequence length="230" mass="26041">MNQLVKRITILSIVVMTWGTSVFSQETATAAEKEAAYTKVITERADKIVQALSISDQKKALKVRDIIAGQYRGLNNIHEARKASVKSAKEINKENRALADSAVKKIEEEEKLQLSKLHTAYLKSLSAELNPQQVEAVKDGMTYRVLPITYNGYLQMLPNLTEDQKKQILAYLTEAREFAMDAESSEKKHGWFGKYKGKINNYLSAAGINMKQASIDWQNRIKQEEAKKKM</sequence>